<protein>
    <submittedName>
        <fullName evidence="4">ZNF114 isoform 4</fullName>
    </submittedName>
</protein>
<dbReference type="InterPro" id="IPR001909">
    <property type="entry name" value="KRAB"/>
</dbReference>
<dbReference type="PANTHER" id="PTHR23232:SF151">
    <property type="entry name" value="EXPRESSED SEQUENCE AW146154-RELATED"/>
    <property type="match status" value="1"/>
</dbReference>
<evidence type="ECO:0000256" key="1">
    <source>
        <dbReference type="ARBA" id="ARBA00004123"/>
    </source>
</evidence>
<organism evidence="4">
    <name type="scientific">Pongo abelii</name>
    <name type="common">Sumatran orangutan</name>
    <name type="synonym">Pongo pygmaeus abelii</name>
    <dbReference type="NCBI Taxonomy" id="9601"/>
    <lineage>
        <taxon>Eukaryota</taxon>
        <taxon>Metazoa</taxon>
        <taxon>Chordata</taxon>
        <taxon>Craniata</taxon>
        <taxon>Vertebrata</taxon>
        <taxon>Euteleostomi</taxon>
        <taxon>Mammalia</taxon>
        <taxon>Eutheria</taxon>
        <taxon>Euarchontoglires</taxon>
        <taxon>Primates</taxon>
        <taxon>Haplorrhini</taxon>
        <taxon>Catarrhini</taxon>
        <taxon>Hominidae</taxon>
        <taxon>Pongo</taxon>
    </lineage>
</organism>
<dbReference type="InterPro" id="IPR050169">
    <property type="entry name" value="Krueppel_C2H2_ZnF"/>
</dbReference>
<dbReference type="GO" id="GO:0006355">
    <property type="term" value="P:regulation of DNA-templated transcription"/>
    <property type="evidence" value="ECO:0007669"/>
    <property type="project" value="InterPro"/>
</dbReference>
<evidence type="ECO:0000256" key="2">
    <source>
        <dbReference type="ARBA" id="ARBA00023242"/>
    </source>
</evidence>
<dbReference type="SMART" id="SM00349">
    <property type="entry name" value="KRAB"/>
    <property type="match status" value="1"/>
</dbReference>
<feature type="domain" description="KRAB" evidence="3">
    <location>
        <begin position="52"/>
        <end position="131"/>
    </location>
</feature>
<dbReference type="InterPro" id="IPR036051">
    <property type="entry name" value="KRAB_dom_sf"/>
</dbReference>
<evidence type="ECO:0000259" key="3">
    <source>
        <dbReference type="PROSITE" id="PS50805"/>
    </source>
</evidence>
<dbReference type="EMBL" id="NDHI03003467">
    <property type="protein sequence ID" value="PNJ41213.1"/>
    <property type="molecule type" value="Genomic_DNA"/>
</dbReference>
<dbReference type="AlphaFoldDB" id="A0A2J8U7G9"/>
<dbReference type="PROSITE" id="PS50805">
    <property type="entry name" value="KRAB"/>
    <property type="match status" value="1"/>
</dbReference>
<dbReference type="SUPFAM" id="SSF109640">
    <property type="entry name" value="KRAB domain (Kruppel-associated box)"/>
    <property type="match status" value="1"/>
</dbReference>
<feature type="non-terminal residue" evidence="4">
    <location>
        <position position="131"/>
    </location>
</feature>
<proteinExistence type="predicted"/>
<comment type="subcellular location">
    <subcellularLocation>
        <location evidence="1">Nucleus</location>
    </subcellularLocation>
</comment>
<dbReference type="PANTHER" id="PTHR23232">
    <property type="entry name" value="KRAB DOMAIN C2H2 ZINC FINGER"/>
    <property type="match status" value="1"/>
</dbReference>
<reference evidence="4" key="1">
    <citation type="submission" date="2017-12" db="EMBL/GenBank/DDBJ databases">
        <title>High-resolution comparative analysis of great ape genomes.</title>
        <authorList>
            <person name="Pollen A."/>
            <person name="Hastie A."/>
            <person name="Hormozdiari F."/>
            <person name="Dougherty M."/>
            <person name="Liu R."/>
            <person name="Chaisson M."/>
            <person name="Hoppe E."/>
            <person name="Hill C."/>
            <person name="Pang A."/>
            <person name="Hillier L."/>
            <person name="Baker C."/>
            <person name="Armstrong J."/>
            <person name="Shendure J."/>
            <person name="Paten B."/>
            <person name="Wilson R."/>
            <person name="Chao H."/>
            <person name="Schneider V."/>
            <person name="Ventura M."/>
            <person name="Kronenberg Z."/>
            <person name="Murali S."/>
            <person name="Gordon D."/>
            <person name="Cantsilieris S."/>
            <person name="Munson K."/>
            <person name="Nelson B."/>
            <person name="Raja A."/>
            <person name="Underwood J."/>
            <person name="Diekhans M."/>
            <person name="Fiddes I."/>
            <person name="Haussler D."/>
            <person name="Eichler E."/>
        </authorList>
    </citation>
    <scope>NUCLEOTIDE SEQUENCE [LARGE SCALE GENOMIC DNA]</scope>
    <source>
        <strain evidence="4">Susie</strain>
    </source>
</reference>
<name>A0A2J8U7G9_PONAB</name>
<dbReference type="Pfam" id="PF01352">
    <property type="entry name" value="KRAB"/>
    <property type="match status" value="1"/>
</dbReference>
<evidence type="ECO:0000313" key="4">
    <source>
        <dbReference type="EMBL" id="PNJ41213.1"/>
    </source>
</evidence>
<gene>
    <name evidence="4" type="ORF">CR201_G0029542</name>
</gene>
<accession>A0A2J8U7G9</accession>
<dbReference type="CDD" id="cd07765">
    <property type="entry name" value="KRAB_A-box"/>
    <property type="match status" value="1"/>
</dbReference>
<comment type="caution">
    <text evidence="4">The sequence shown here is derived from an EMBL/GenBank/DDBJ whole genome shotgun (WGS) entry which is preliminary data.</text>
</comment>
<dbReference type="Gene3D" id="6.10.140.140">
    <property type="match status" value="1"/>
</dbReference>
<keyword evidence="2" id="KW-0539">Nucleus</keyword>
<sequence length="131" mass="14541">MSQGLALLPRLDCSGRIIAYYNLHLPGSGNPPSSASQVAKTTGNHPHSRDLVTFTDVAVNFTKEEWTLLDPAQRNLYRDVMLENSRNLAFIDWATPCKTKDATPQPDILPKRTFPEANRVCLKSISSQLST</sequence>